<dbReference type="InterPro" id="IPR053136">
    <property type="entry name" value="UTP_pyrophosphatase-like"/>
</dbReference>
<gene>
    <name evidence="2" type="ORF">H8695_10260</name>
</gene>
<name>A0A926DFY2_9FIRM</name>
<organism evidence="2 3">
    <name type="scientific">Feifania hominis</name>
    <dbReference type="NCBI Taxonomy" id="2763660"/>
    <lineage>
        <taxon>Bacteria</taxon>
        <taxon>Bacillati</taxon>
        <taxon>Bacillota</taxon>
        <taxon>Clostridia</taxon>
        <taxon>Eubacteriales</taxon>
        <taxon>Feifaniaceae</taxon>
        <taxon>Feifania</taxon>
    </lineage>
</organism>
<dbReference type="PANTHER" id="PTHR30399">
    <property type="entry name" value="UNCHARACTERIZED PROTEIN YGJP"/>
    <property type="match status" value="1"/>
</dbReference>
<accession>A0A926DFY2</accession>
<evidence type="ECO:0000313" key="2">
    <source>
        <dbReference type="EMBL" id="MBC8537069.1"/>
    </source>
</evidence>
<dbReference type="InterPro" id="IPR002725">
    <property type="entry name" value="YgjP-like_metallopeptidase"/>
</dbReference>
<comment type="caution">
    <text evidence="2">The sequence shown here is derived from an EMBL/GenBank/DDBJ whole genome shotgun (WGS) entry which is preliminary data.</text>
</comment>
<evidence type="ECO:0000313" key="3">
    <source>
        <dbReference type="Proteomes" id="UP000620366"/>
    </source>
</evidence>
<dbReference type="Proteomes" id="UP000620366">
    <property type="component" value="Unassembled WGS sequence"/>
</dbReference>
<protein>
    <submittedName>
        <fullName evidence="2">M48 family metallopeptidase</fullName>
    </submittedName>
</protein>
<dbReference type="PANTHER" id="PTHR30399:SF1">
    <property type="entry name" value="UTP PYROPHOSPHATASE"/>
    <property type="match status" value="1"/>
</dbReference>
<dbReference type="AlphaFoldDB" id="A0A926DFY2"/>
<evidence type="ECO:0000259" key="1">
    <source>
        <dbReference type="Pfam" id="PF01863"/>
    </source>
</evidence>
<dbReference type="CDD" id="cd07344">
    <property type="entry name" value="M48_yhfN_like"/>
    <property type="match status" value="1"/>
</dbReference>
<sequence>MGEVSGLLFEGQPVAVCRKRCKRVILHVRAGGEIWVSAPRGVSRRRIAEILAERRDWLLAAVETQRARAPKPKRVCEGESFRLAGRALALRFAGGEICAVGDELLVPPGTELSALRAWYVARAQVLFAERVALWAAAIGVTPGRVRAKEQRSRFGSCGIHGDINLCWRLVMEERALVDSVVIHELCHLLERNHSPAFWAQVARFDPQHRAHRAQLNKQSALWDW</sequence>
<feature type="domain" description="YgjP-like metallopeptidase" evidence="1">
    <location>
        <begin position="22"/>
        <end position="217"/>
    </location>
</feature>
<dbReference type="RefSeq" id="WP_249301307.1">
    <property type="nucleotide sequence ID" value="NZ_JACRSP010000005.1"/>
</dbReference>
<reference evidence="2" key="1">
    <citation type="submission" date="2020-08" db="EMBL/GenBank/DDBJ databases">
        <title>Genome public.</title>
        <authorList>
            <person name="Liu C."/>
            <person name="Sun Q."/>
        </authorList>
    </citation>
    <scope>NUCLEOTIDE SEQUENCE</scope>
    <source>
        <strain evidence="2">BX7</strain>
    </source>
</reference>
<keyword evidence="3" id="KW-1185">Reference proteome</keyword>
<proteinExistence type="predicted"/>
<dbReference type="Pfam" id="PF01863">
    <property type="entry name" value="YgjP-like"/>
    <property type="match status" value="1"/>
</dbReference>
<dbReference type="EMBL" id="JACRSP010000005">
    <property type="protein sequence ID" value="MBC8537069.1"/>
    <property type="molecule type" value="Genomic_DNA"/>
</dbReference>
<dbReference type="Gene3D" id="3.30.2010.10">
    <property type="entry name" value="Metalloproteases ('zincins'), catalytic domain"/>
    <property type="match status" value="1"/>
</dbReference>